<dbReference type="Pfam" id="PF17992">
    <property type="entry name" value="Agarase_CBM"/>
    <property type="match status" value="1"/>
</dbReference>
<dbReference type="RefSeq" id="WP_048688993.1">
    <property type="nucleotide sequence ID" value="NZ_KQ130482.1"/>
</dbReference>
<dbReference type="PATRIC" id="fig|1513271.3.peg.500"/>
<protein>
    <submittedName>
        <fullName evidence="6">Agarase</fullName>
    </submittedName>
</protein>
<comment type="caution">
    <text evidence="6">The sequence shown here is derived from an EMBL/GenBank/DDBJ whole genome shotgun (WGS) entry which is preliminary data.</text>
</comment>
<evidence type="ECO:0000256" key="1">
    <source>
        <dbReference type="ARBA" id="ARBA00022801"/>
    </source>
</evidence>
<dbReference type="GO" id="GO:0004565">
    <property type="term" value="F:beta-galactosidase activity"/>
    <property type="evidence" value="ECO:0007669"/>
    <property type="project" value="InterPro"/>
</dbReference>
<feature type="domain" description="Glycoside hydrolase family 42 N-terminal" evidence="4">
    <location>
        <begin position="473"/>
        <end position="642"/>
    </location>
</feature>
<proteinExistence type="predicted"/>
<dbReference type="Gene3D" id="3.20.20.80">
    <property type="entry name" value="Glycosidases"/>
    <property type="match status" value="1"/>
</dbReference>
<reference evidence="6 7" key="1">
    <citation type="submission" date="2015-04" db="EMBL/GenBank/DDBJ databases">
        <title>Draft Genome Sequence of the Novel Agar-Digesting Marine Bacterium Q1.</title>
        <authorList>
            <person name="Li Y."/>
            <person name="Li D."/>
            <person name="Chen G."/>
            <person name="Du Z."/>
        </authorList>
    </citation>
    <scope>NUCLEOTIDE SEQUENCE [LARGE SCALE GENOMIC DNA]</scope>
    <source>
        <strain evidence="6 7">Q1</strain>
    </source>
</reference>
<dbReference type="Pfam" id="PF02449">
    <property type="entry name" value="Glyco_hydro_42"/>
    <property type="match status" value="1"/>
</dbReference>
<dbReference type="GO" id="GO:0005975">
    <property type="term" value="P:carbohydrate metabolic process"/>
    <property type="evidence" value="ECO:0007669"/>
    <property type="project" value="InterPro"/>
</dbReference>
<keyword evidence="2" id="KW-0326">Glycosidase</keyword>
<keyword evidence="3" id="KW-0732">Signal</keyword>
<dbReference type="PROSITE" id="PS51257">
    <property type="entry name" value="PROKAR_LIPOPROTEIN"/>
    <property type="match status" value="1"/>
</dbReference>
<keyword evidence="7" id="KW-1185">Reference proteome</keyword>
<dbReference type="InterPro" id="IPR017853">
    <property type="entry name" value="GH"/>
</dbReference>
<dbReference type="Proteomes" id="UP000037600">
    <property type="component" value="Unassembled WGS sequence"/>
</dbReference>
<sequence length="760" mass="86669">MKLNSIKAIAPIILTLAISACSNPSTSQHSHLSLIDFEDETDKHIILLENADAKMIQSSQGNALEIKLESKNNHDASFTVQPKTPWNFSQYQNAAIALDIKNPSATSTHVYIYTYDANNAFQLRNVVIPANSNNSYLIELKSLGLQVNSGIRNNPPSWQHDYVQTIWRGGVKQPDTSAISKIRFLISGVLEDKTLEIDNIKVVEPKQYDENFLTGIVDKFGQNAKQKFVRKVHSVAELQKFSQQEQQSLVDHPLPSRSKFNGWADGPKLKATGFYRTEKYQGKWSIVDPEGYLFFSNGIANIRMANTSTITGYDFDKKLIKQRDAKDYTPEDSIGLNRAPDNAISSRYVSSETRANMFTWLPSYQSDEAASFGYRREVHSGAIKHGETYSFYRANLARKYETNDEALLMEKWRDTTIKRMHTWGFTSFGNWVDPSYYQLNRLPYFANGWIIGDFKTVSSGNDYWGAMPDVFDPVFATRAEVTVKQIADEVQNNPWCVGVFIDNEKSWGADWGATAQFGIAINAFTKQASQSPIKQNFVATLKAKYQNIEALNQAWNSQFASWQTLEAPYTINKITEPMKQDLSTLSYNYADKYFSVVAELLEQYMPNHMYMGPRFAHWAMTPESRKAAAKWLDVVSYNYYREGIDQPYWQILEELDKPSIIGEFHNGAMDSGLFNPGLIHATNQTDRGKKYQEYMYSVIDNPYFVGAHWFQYIDSPLTGRAYDGENYNVGFVNVADIPYQPLVDAAKELNENIYQRRYGL</sequence>
<evidence type="ECO:0000259" key="5">
    <source>
        <dbReference type="Pfam" id="PF17992"/>
    </source>
</evidence>
<evidence type="ECO:0000256" key="3">
    <source>
        <dbReference type="SAM" id="SignalP"/>
    </source>
</evidence>
<evidence type="ECO:0000313" key="7">
    <source>
        <dbReference type="Proteomes" id="UP000037600"/>
    </source>
</evidence>
<evidence type="ECO:0000259" key="4">
    <source>
        <dbReference type="Pfam" id="PF02449"/>
    </source>
</evidence>
<dbReference type="AlphaFoldDB" id="A0A0J8GW03"/>
<evidence type="ECO:0000313" key="6">
    <source>
        <dbReference type="EMBL" id="KMT66960.1"/>
    </source>
</evidence>
<dbReference type="SUPFAM" id="SSF51445">
    <property type="entry name" value="(Trans)glycosidases"/>
    <property type="match status" value="1"/>
</dbReference>
<keyword evidence="1" id="KW-0378">Hydrolase</keyword>
<dbReference type="InterPro" id="IPR013529">
    <property type="entry name" value="Glyco_hydro_42_N"/>
</dbReference>
<evidence type="ECO:0000256" key="2">
    <source>
        <dbReference type="ARBA" id="ARBA00023295"/>
    </source>
</evidence>
<dbReference type="Gene3D" id="2.60.120.430">
    <property type="entry name" value="Galactose-binding lectin"/>
    <property type="match status" value="1"/>
</dbReference>
<dbReference type="EMBL" id="LAZL01000002">
    <property type="protein sequence ID" value="KMT66960.1"/>
    <property type="molecule type" value="Genomic_DNA"/>
</dbReference>
<dbReference type="InterPro" id="IPR040669">
    <property type="entry name" value="Agarase_CBM"/>
</dbReference>
<dbReference type="GO" id="GO:0009341">
    <property type="term" value="C:beta-galactosidase complex"/>
    <property type="evidence" value="ECO:0007669"/>
    <property type="project" value="InterPro"/>
</dbReference>
<dbReference type="STRING" id="1513271.XM47_02360"/>
<gene>
    <name evidence="6" type="ORF">XM47_02360</name>
</gene>
<organism evidence="6 7">
    <name type="scientific">Catenovulum maritimum</name>
    <dbReference type="NCBI Taxonomy" id="1513271"/>
    <lineage>
        <taxon>Bacteria</taxon>
        <taxon>Pseudomonadati</taxon>
        <taxon>Pseudomonadota</taxon>
        <taxon>Gammaproteobacteria</taxon>
        <taxon>Alteromonadales</taxon>
        <taxon>Alteromonadaceae</taxon>
        <taxon>Catenovulum</taxon>
    </lineage>
</organism>
<name>A0A0J8GW03_9ALTE</name>
<feature type="domain" description="Agarase CBM-like" evidence="5">
    <location>
        <begin position="36"/>
        <end position="213"/>
    </location>
</feature>
<feature type="signal peptide" evidence="3">
    <location>
        <begin position="1"/>
        <end position="22"/>
    </location>
</feature>
<feature type="chain" id="PRO_5005299042" evidence="3">
    <location>
        <begin position="23"/>
        <end position="760"/>
    </location>
</feature>
<accession>A0A0J8GW03</accession>
<dbReference type="OrthoDB" id="9760450at2"/>